<name>A0ABY6HSD6_9ARCH</name>
<dbReference type="EMBL" id="CP104013">
    <property type="protein sequence ID" value="UYP46420.1"/>
    <property type="molecule type" value="Genomic_DNA"/>
</dbReference>
<dbReference type="InterPro" id="IPR036915">
    <property type="entry name" value="Cyclin-like_sf"/>
</dbReference>
<protein>
    <recommendedName>
        <fullName evidence="5">Transcription initiation factor IIB family protein</fullName>
    </recommendedName>
</protein>
<dbReference type="Proteomes" id="UP001208689">
    <property type="component" value="Chromosome"/>
</dbReference>
<evidence type="ECO:0000256" key="1">
    <source>
        <dbReference type="ARBA" id="ARBA00023015"/>
    </source>
</evidence>
<reference evidence="3" key="1">
    <citation type="submission" date="2022-09" db="EMBL/GenBank/DDBJ databases">
        <title>Actin cytoskeleton and complex cell architecture in an #Asgard archaeon.</title>
        <authorList>
            <person name="Ponce Toledo R.I."/>
            <person name="Schleper C."/>
            <person name="Rodrigues Oliveira T."/>
            <person name="Wollweber F."/>
            <person name="Xu J."/>
            <person name="Rittmann S."/>
            <person name="Klingl A."/>
            <person name="Pilhofer M."/>
        </authorList>
    </citation>
    <scope>NUCLEOTIDE SEQUENCE</scope>
    <source>
        <strain evidence="3">B-35</strain>
    </source>
</reference>
<dbReference type="InterPro" id="IPR000812">
    <property type="entry name" value="TFIIB"/>
</dbReference>
<evidence type="ECO:0008006" key="5">
    <source>
        <dbReference type="Google" id="ProtNLM"/>
    </source>
</evidence>
<sequence length="340" mass="39568">MNNTYKIENYKICPECHGSVIKNLHENVCVECGLIINDLQLMDSYQYNEIKNTDLSAGDQFVSIGKTIDNVCTLGSHIGYYSSNSFFDHRNMILPSAQQKKFRKLKKQYSLPIKIKNHETDYRILGILNRITQYMNLSDNVKNRSAYFYQSIKKKATNIRNHVSLIAFCIYYSSREFSQNAPISIKEICKVFTIMGHRINPKLIIRDSITYKCFIMKNEKINRPHKSEDYINRFVNSIVNSSEICVRMKKKGISWTKEEYKRKLETKCNSTLKLLDLNVRRARNPFILAGAVIYCADKLIAKENNTKTILTQKSASNAMEIAEYSIRDHYVKILKPIFFP</sequence>
<keyword evidence="2" id="KW-0804">Transcription</keyword>
<organism evidence="3 4">
    <name type="scientific">Candidatus Lokiarchaeum ossiferum</name>
    <dbReference type="NCBI Taxonomy" id="2951803"/>
    <lineage>
        <taxon>Archaea</taxon>
        <taxon>Promethearchaeati</taxon>
        <taxon>Promethearchaeota</taxon>
        <taxon>Promethearchaeia</taxon>
        <taxon>Promethearchaeales</taxon>
        <taxon>Promethearchaeaceae</taxon>
        <taxon>Candidatus Lokiarchaeum</taxon>
    </lineage>
</organism>
<proteinExistence type="predicted"/>
<evidence type="ECO:0000313" key="4">
    <source>
        <dbReference type="Proteomes" id="UP001208689"/>
    </source>
</evidence>
<evidence type="ECO:0000313" key="3">
    <source>
        <dbReference type="EMBL" id="UYP46420.1"/>
    </source>
</evidence>
<dbReference type="PANTHER" id="PTHR11618:SF13">
    <property type="entry name" value="TRANSCRIPTION INITIATION FACTOR IIB"/>
    <property type="match status" value="1"/>
</dbReference>
<dbReference type="Gene3D" id="1.10.472.170">
    <property type="match status" value="1"/>
</dbReference>
<accession>A0ABY6HSD6</accession>
<keyword evidence="1" id="KW-0805">Transcription regulation</keyword>
<keyword evidence="4" id="KW-1185">Reference proteome</keyword>
<dbReference type="PANTHER" id="PTHR11618">
    <property type="entry name" value="TRANSCRIPTION INITIATION FACTOR IIB-RELATED"/>
    <property type="match status" value="1"/>
</dbReference>
<dbReference type="CDD" id="cd00043">
    <property type="entry name" value="CYCLIN_SF"/>
    <property type="match status" value="1"/>
</dbReference>
<evidence type="ECO:0000256" key="2">
    <source>
        <dbReference type="ARBA" id="ARBA00023163"/>
    </source>
</evidence>
<gene>
    <name evidence="3" type="ORF">NEF87_002705</name>
</gene>
<dbReference type="SUPFAM" id="SSF47954">
    <property type="entry name" value="Cyclin-like"/>
    <property type="match status" value="1"/>
</dbReference>